<dbReference type="SUPFAM" id="SSF53901">
    <property type="entry name" value="Thiolase-like"/>
    <property type="match status" value="2"/>
</dbReference>
<evidence type="ECO:0000256" key="7">
    <source>
        <dbReference type="ARBA" id="ARBA00022692"/>
    </source>
</evidence>
<accession>A0A7W8IGS7</accession>
<dbReference type="GO" id="GO:0005886">
    <property type="term" value="C:plasma membrane"/>
    <property type="evidence" value="ECO:0007669"/>
    <property type="project" value="UniProtKB-SubCell"/>
</dbReference>
<dbReference type="PROSITE" id="PS52004">
    <property type="entry name" value="KS3_2"/>
    <property type="match status" value="1"/>
</dbReference>
<dbReference type="Pfam" id="PF00109">
    <property type="entry name" value="ketoacyl-synt"/>
    <property type="match status" value="1"/>
</dbReference>
<comment type="subcellular location">
    <subcellularLocation>
        <location evidence="1">Cell inner membrane</location>
    </subcellularLocation>
</comment>
<dbReference type="Gene3D" id="3.40.47.10">
    <property type="match status" value="2"/>
</dbReference>
<sequence>MNRVVVTGLGCITPIGNTVADFRTSLFAGTTGIAPFPPYPEAPARAADDKTQGLRFTQTAAVKDFDARQHLDSGILTATDRTVHFAVVAARQAVAESQLTSHYAPDRIAIVVGCACGGRQAEETETNKLYTRDARVHPLTVVRTMASAGASNISIDQKITGPALNISTACASGTHAIGLAFQMIRSGMIDAAITGGHEAPLTFGFLRAWDSMRVVSPTYCRPFSADRDGMTLGEGAAMFTLETLESARARNATIYAEIVGTGSSADASHVTQPHPDGAAAAMRAALKDASASSDEVGYLSAHGTGTLVNDVTEAAAIHQVFGPLASKIPVSSTKSLHGHSIGASGALEALATILALKESLLPANTGITQVDPAIDLDIILGAPRKASPKLALSNSLAFGGLNAVLAIRSIE</sequence>
<evidence type="ECO:0000313" key="15">
    <source>
        <dbReference type="EMBL" id="MBB5316906.1"/>
    </source>
</evidence>
<name>A0A7W8IGS7_9BACT</name>
<gene>
    <name evidence="15" type="ORF">HDF09_001575</name>
</gene>
<evidence type="ECO:0000256" key="9">
    <source>
        <dbReference type="ARBA" id="ARBA00023136"/>
    </source>
</evidence>
<dbReference type="PROSITE" id="PS00606">
    <property type="entry name" value="KS3_1"/>
    <property type="match status" value="1"/>
</dbReference>
<dbReference type="InterPro" id="IPR014030">
    <property type="entry name" value="Ketoacyl_synth_N"/>
</dbReference>
<evidence type="ECO:0000256" key="6">
    <source>
        <dbReference type="ARBA" id="ARBA00022679"/>
    </source>
</evidence>
<dbReference type="InterPro" id="IPR018201">
    <property type="entry name" value="Ketoacyl_synth_AS"/>
</dbReference>
<evidence type="ECO:0000256" key="11">
    <source>
        <dbReference type="ARBA" id="ARBA00039445"/>
    </source>
</evidence>
<comment type="similarity">
    <text evidence="2 13">Belongs to the thiolase-like superfamily. Beta-ketoacyl-ACP synthases family.</text>
</comment>
<keyword evidence="8" id="KW-1133">Transmembrane helix</keyword>
<evidence type="ECO:0000256" key="5">
    <source>
        <dbReference type="ARBA" id="ARBA00022519"/>
    </source>
</evidence>
<dbReference type="Pfam" id="PF02801">
    <property type="entry name" value="Ketoacyl-synt_C"/>
    <property type="match status" value="1"/>
</dbReference>
<dbReference type="PANTHER" id="PTHR11712:SF352">
    <property type="entry name" value="3-OXOACYL-[ACYL-CARRIER-PROTEIN] SYNTHASE"/>
    <property type="match status" value="1"/>
</dbReference>
<evidence type="ECO:0000256" key="13">
    <source>
        <dbReference type="RuleBase" id="RU003694"/>
    </source>
</evidence>
<evidence type="ECO:0000256" key="3">
    <source>
        <dbReference type="ARBA" id="ARBA00022458"/>
    </source>
</evidence>
<evidence type="ECO:0000256" key="4">
    <source>
        <dbReference type="ARBA" id="ARBA00022475"/>
    </source>
</evidence>
<keyword evidence="4" id="KW-1003">Cell membrane</keyword>
<keyword evidence="5" id="KW-0997">Cell inner membrane</keyword>
<dbReference type="Proteomes" id="UP000568106">
    <property type="component" value="Unassembled WGS sequence"/>
</dbReference>
<keyword evidence="3" id="KW-0536">Nodulation</keyword>
<evidence type="ECO:0000256" key="2">
    <source>
        <dbReference type="ARBA" id="ARBA00008467"/>
    </source>
</evidence>
<dbReference type="InterPro" id="IPR020841">
    <property type="entry name" value="PKS_Beta-ketoAc_synthase_dom"/>
</dbReference>
<evidence type="ECO:0000256" key="12">
    <source>
        <dbReference type="ARBA" id="ARBA00041756"/>
    </source>
</evidence>
<keyword evidence="7" id="KW-0812">Transmembrane</keyword>
<keyword evidence="9" id="KW-0472">Membrane</keyword>
<proteinExistence type="inferred from homology"/>
<dbReference type="SMART" id="SM00825">
    <property type="entry name" value="PKS_KS"/>
    <property type="match status" value="1"/>
</dbReference>
<comment type="function">
    <text evidence="10">Proposed to synthesize NOD factor fatty acyl chain. Involved in the synthesis of a highly unsaturated fatty acid moiety, which forms part of a lipo-oligosaccharide that is responsible for host specificity.</text>
</comment>
<evidence type="ECO:0000256" key="10">
    <source>
        <dbReference type="ARBA" id="ARBA00037576"/>
    </source>
</evidence>
<keyword evidence="16" id="KW-1185">Reference proteome</keyword>
<evidence type="ECO:0000256" key="8">
    <source>
        <dbReference type="ARBA" id="ARBA00022989"/>
    </source>
</evidence>
<reference evidence="15" key="1">
    <citation type="submission" date="2020-08" db="EMBL/GenBank/DDBJ databases">
        <title>Genomic Encyclopedia of Type Strains, Phase IV (KMG-V): Genome sequencing to study the core and pangenomes of soil and plant-associated prokaryotes.</title>
        <authorList>
            <person name="Whitman W."/>
        </authorList>
    </citation>
    <scope>NUCLEOTIDE SEQUENCE [LARGE SCALE GENOMIC DNA]</scope>
    <source>
        <strain evidence="15">M8UP27</strain>
    </source>
</reference>
<feature type="domain" description="Ketosynthase family 3 (KS3)" evidence="14">
    <location>
        <begin position="1"/>
        <end position="409"/>
    </location>
</feature>
<evidence type="ECO:0000313" key="16">
    <source>
        <dbReference type="Proteomes" id="UP000568106"/>
    </source>
</evidence>
<dbReference type="PANTHER" id="PTHR11712">
    <property type="entry name" value="POLYKETIDE SYNTHASE-RELATED"/>
    <property type="match status" value="1"/>
</dbReference>
<dbReference type="AlphaFoldDB" id="A0A7W8IGS7"/>
<dbReference type="InterPro" id="IPR000794">
    <property type="entry name" value="Beta-ketoacyl_synthase"/>
</dbReference>
<keyword evidence="15" id="KW-0012">Acyltransferase</keyword>
<comment type="caution">
    <text evidence="15">The sequence shown here is derived from an EMBL/GenBank/DDBJ whole genome shotgun (WGS) entry which is preliminary data.</text>
</comment>
<evidence type="ECO:0000259" key="14">
    <source>
        <dbReference type="PROSITE" id="PS52004"/>
    </source>
</evidence>
<dbReference type="InterPro" id="IPR016039">
    <property type="entry name" value="Thiolase-like"/>
</dbReference>
<evidence type="ECO:0000256" key="1">
    <source>
        <dbReference type="ARBA" id="ARBA00004533"/>
    </source>
</evidence>
<protein>
    <recommendedName>
        <fullName evidence="11">Nodulation protein E</fullName>
    </recommendedName>
    <alternativeName>
        <fullName evidence="12">Host-specificity of nodulation protein B</fullName>
    </alternativeName>
</protein>
<dbReference type="EMBL" id="JACHDY010000002">
    <property type="protein sequence ID" value="MBB5316906.1"/>
    <property type="molecule type" value="Genomic_DNA"/>
</dbReference>
<organism evidence="15 16">
    <name type="scientific">Tunturiibacter empetritectus</name>
    <dbReference type="NCBI Taxonomy" id="3069691"/>
    <lineage>
        <taxon>Bacteria</taxon>
        <taxon>Pseudomonadati</taxon>
        <taxon>Acidobacteriota</taxon>
        <taxon>Terriglobia</taxon>
        <taxon>Terriglobales</taxon>
        <taxon>Acidobacteriaceae</taxon>
        <taxon>Tunturiibacter</taxon>
    </lineage>
</organism>
<dbReference type="InterPro" id="IPR014031">
    <property type="entry name" value="Ketoacyl_synth_C"/>
</dbReference>
<dbReference type="GO" id="GO:0006633">
    <property type="term" value="P:fatty acid biosynthetic process"/>
    <property type="evidence" value="ECO:0007669"/>
    <property type="project" value="InterPro"/>
</dbReference>
<dbReference type="GO" id="GO:0004315">
    <property type="term" value="F:3-oxoacyl-[acyl-carrier-protein] synthase activity"/>
    <property type="evidence" value="ECO:0007669"/>
    <property type="project" value="InterPro"/>
</dbReference>
<dbReference type="CDD" id="cd00834">
    <property type="entry name" value="KAS_I_II"/>
    <property type="match status" value="1"/>
</dbReference>
<keyword evidence="6 13" id="KW-0808">Transferase</keyword>